<accession>A0A0K0GLK2</accession>
<sequence>MNAATASAAAMCRMHTHYFTHQARRGQAAMLPRVVDMAAIR</sequence>
<dbReference type="AlphaFoldDB" id="A0A0K0GLK2"/>
<reference evidence="1 2" key="1">
    <citation type="journal article" date="2008" name="BMC Genomics">
        <title>Genome sequence and rapid evolution of the rice pathogen Xanthomonas oryzae pv. oryzae PXO99A.</title>
        <authorList>
            <person name="Salzberg S.L."/>
            <person name="Sommer D.D."/>
            <person name="Schatz M.C."/>
            <person name="Phillippy A.M."/>
            <person name="Rabinowicz P.D."/>
            <person name="Tsuge S."/>
            <person name="Furutani A."/>
            <person name="Ochiai H."/>
            <person name="Delcher A.L."/>
            <person name="Kelley D."/>
            <person name="Madupu R."/>
            <person name="Puiu D."/>
            <person name="Radune D."/>
            <person name="Shumway M."/>
            <person name="Trapnell C."/>
            <person name="Aparna G."/>
            <person name="Jha G."/>
            <person name="Pandey A."/>
            <person name="Patil P.B."/>
            <person name="Ishihara H."/>
            <person name="Meyer D.F."/>
            <person name="Szurek B."/>
            <person name="Verdier V."/>
            <person name="Koebnik R."/>
            <person name="Dow J.M."/>
            <person name="Ryan R.P."/>
            <person name="Hirata H."/>
            <person name="Tsuyumu S."/>
            <person name="Won Lee S."/>
            <person name="Seo Y.S."/>
            <person name="Sriariyanum M."/>
            <person name="Ronald P.C."/>
            <person name="Sonti R.V."/>
            <person name="Van Sluys M.A."/>
            <person name="Leach J.E."/>
            <person name="White F.F."/>
            <person name="Bogdanove A.J."/>
        </authorList>
    </citation>
    <scope>NUCLEOTIDE SEQUENCE [LARGE SCALE GENOMIC DNA]</scope>
    <source>
        <strain evidence="1 2">PXO99A</strain>
    </source>
</reference>
<dbReference type="HOGENOM" id="CLU_3278815_0_0_6"/>
<proteinExistence type="predicted"/>
<dbReference type="Proteomes" id="UP000001740">
    <property type="component" value="Chromosome"/>
</dbReference>
<dbReference type="KEGG" id="xop:PXO_01759"/>
<dbReference type="EMBL" id="CP000967">
    <property type="protein sequence ID" value="ACD59636.1"/>
    <property type="molecule type" value="Genomic_DNA"/>
</dbReference>
<evidence type="ECO:0000313" key="1">
    <source>
        <dbReference type="EMBL" id="ACD59636.1"/>
    </source>
</evidence>
<organism evidence="1 2">
    <name type="scientific">Xanthomonas oryzae pv. oryzae (strain PXO99A)</name>
    <dbReference type="NCBI Taxonomy" id="360094"/>
    <lineage>
        <taxon>Bacteria</taxon>
        <taxon>Pseudomonadati</taxon>
        <taxon>Pseudomonadota</taxon>
        <taxon>Gammaproteobacteria</taxon>
        <taxon>Lysobacterales</taxon>
        <taxon>Lysobacteraceae</taxon>
        <taxon>Xanthomonas</taxon>
    </lineage>
</organism>
<evidence type="ECO:0000313" key="2">
    <source>
        <dbReference type="Proteomes" id="UP000001740"/>
    </source>
</evidence>
<protein>
    <submittedName>
        <fullName evidence="1">Uncharacterized protein</fullName>
    </submittedName>
</protein>
<name>A0A0K0GLK2_XANOP</name>
<gene>
    <name evidence="1" type="ordered locus">PXO_01759</name>
</gene>